<comment type="caution">
    <text evidence="1">The sequence shown here is derived from an EMBL/GenBank/DDBJ whole genome shotgun (WGS) entry which is preliminary data.</text>
</comment>
<accession>X0TL29</accession>
<reference evidence="1" key="1">
    <citation type="journal article" date="2014" name="Front. Microbiol.">
        <title>High frequency of phylogenetically diverse reductive dehalogenase-homologous genes in deep subseafloor sedimentary metagenomes.</title>
        <authorList>
            <person name="Kawai M."/>
            <person name="Futagami T."/>
            <person name="Toyoda A."/>
            <person name="Takaki Y."/>
            <person name="Nishi S."/>
            <person name="Hori S."/>
            <person name="Arai W."/>
            <person name="Tsubouchi T."/>
            <person name="Morono Y."/>
            <person name="Uchiyama I."/>
            <person name="Ito T."/>
            <person name="Fujiyama A."/>
            <person name="Inagaki F."/>
            <person name="Takami H."/>
        </authorList>
    </citation>
    <scope>NUCLEOTIDE SEQUENCE</scope>
    <source>
        <strain evidence="1">Expedition CK06-06</strain>
    </source>
</reference>
<proteinExistence type="predicted"/>
<gene>
    <name evidence="1" type="ORF">S01H1_25334</name>
</gene>
<dbReference type="AlphaFoldDB" id="X0TL29"/>
<sequence>MKAIIRGDLDDNVIVNDFRGKKLAPVNRFILYTLPGLSDGNISVRIAGGDPGVGEEIAVGFSIFNRTSMVDVGDLCSWYSGGGHRTVGVCR</sequence>
<dbReference type="EMBL" id="BARS01015294">
    <property type="protein sequence ID" value="GAF88847.1"/>
    <property type="molecule type" value="Genomic_DNA"/>
</dbReference>
<evidence type="ECO:0000313" key="1">
    <source>
        <dbReference type="EMBL" id="GAF88847.1"/>
    </source>
</evidence>
<organism evidence="1">
    <name type="scientific">marine sediment metagenome</name>
    <dbReference type="NCBI Taxonomy" id="412755"/>
    <lineage>
        <taxon>unclassified sequences</taxon>
        <taxon>metagenomes</taxon>
        <taxon>ecological metagenomes</taxon>
    </lineage>
</organism>
<protein>
    <submittedName>
        <fullName evidence="1">Uncharacterized protein</fullName>
    </submittedName>
</protein>
<name>X0TL29_9ZZZZ</name>
<feature type="non-terminal residue" evidence="1">
    <location>
        <position position="91"/>
    </location>
</feature>